<evidence type="ECO:0000313" key="1">
    <source>
        <dbReference type="EMBL" id="MCQ4813008.1"/>
    </source>
</evidence>
<dbReference type="EMBL" id="JANFYT010000002">
    <property type="protein sequence ID" value="MCQ4813008.1"/>
    <property type="molecule type" value="Genomic_DNA"/>
</dbReference>
<dbReference type="Pfam" id="PF04229">
    <property type="entry name" value="GrpB"/>
    <property type="match status" value="1"/>
</dbReference>
<dbReference type="Gene3D" id="3.30.460.10">
    <property type="entry name" value="Beta Polymerase, domain 2"/>
    <property type="match status" value="1"/>
</dbReference>
<gene>
    <name evidence="1" type="ORF">NE630_01060</name>
</gene>
<dbReference type="RefSeq" id="WP_256181196.1">
    <property type="nucleotide sequence ID" value="NZ_CATXDJ010000039.1"/>
</dbReference>
<comment type="caution">
    <text evidence="1">The sequence shown here is derived from an EMBL/GenBank/DDBJ whole genome shotgun (WGS) entry which is preliminary data.</text>
</comment>
<dbReference type="PANTHER" id="PTHR34822">
    <property type="entry name" value="GRPB DOMAIN PROTEIN (AFU_ORTHOLOGUE AFUA_1G01530)"/>
    <property type="match status" value="1"/>
</dbReference>
<reference evidence="1 2" key="1">
    <citation type="submission" date="2022-06" db="EMBL/GenBank/DDBJ databases">
        <title>Isolation of gut microbiota from human fecal samples.</title>
        <authorList>
            <person name="Pamer E.G."/>
            <person name="Barat B."/>
            <person name="Waligurski E."/>
            <person name="Medina S."/>
            <person name="Paddock L."/>
            <person name="Mostad J."/>
        </authorList>
    </citation>
    <scope>NUCLEOTIDE SEQUENCE [LARGE SCALE GENOMIC DNA]</scope>
    <source>
        <strain evidence="1 2">DFI.9.90</strain>
    </source>
</reference>
<dbReference type="InterPro" id="IPR007344">
    <property type="entry name" value="GrpB/CoaE"/>
</dbReference>
<dbReference type="PANTHER" id="PTHR34822:SF1">
    <property type="entry name" value="GRPB FAMILY PROTEIN"/>
    <property type="match status" value="1"/>
</dbReference>
<name>A0AAW5K2N5_9BACT</name>
<dbReference type="Proteomes" id="UP001205919">
    <property type="component" value="Unassembled WGS sequence"/>
</dbReference>
<keyword evidence="2" id="KW-1185">Reference proteome</keyword>
<dbReference type="AlphaFoldDB" id="A0AAW5K2N5"/>
<proteinExistence type="predicted"/>
<accession>A0AAW5K2N5</accession>
<protein>
    <submittedName>
        <fullName evidence="1">GrpB family protein</fullName>
    </submittedName>
</protein>
<dbReference type="SUPFAM" id="SSF81301">
    <property type="entry name" value="Nucleotidyltransferase"/>
    <property type="match status" value="1"/>
</dbReference>
<dbReference type="InterPro" id="IPR043519">
    <property type="entry name" value="NT_sf"/>
</dbReference>
<evidence type="ECO:0000313" key="2">
    <source>
        <dbReference type="Proteomes" id="UP001205919"/>
    </source>
</evidence>
<organism evidence="1 2">
    <name type="scientific">Cloacibacillus evryensis</name>
    <dbReference type="NCBI Taxonomy" id="508460"/>
    <lineage>
        <taxon>Bacteria</taxon>
        <taxon>Thermotogati</taxon>
        <taxon>Synergistota</taxon>
        <taxon>Synergistia</taxon>
        <taxon>Synergistales</taxon>
        <taxon>Synergistaceae</taxon>
        <taxon>Cloacibacillus</taxon>
    </lineage>
</organism>
<sequence length="181" mass="20336">MNPTNAGHIEVTVVEHDPGWTEAFEKEAAMVRGILGDDLINLFHIGSTSVAGLAAKPVIDILAVVADISRLDGREKAFAGAGYEAMGEFGLPGRRYFRKGGARRTHQIHAYQYDSVHEITRHLAFRDYLRENAGVRAAYEELKLALAKKFPHDIGAYCDGKDDFIKRAEAEALRWYWRRYA</sequence>